<dbReference type="Proteomes" id="UP001223802">
    <property type="component" value="Chromosome"/>
</dbReference>
<dbReference type="KEGG" id="ope:PU634_04125"/>
<proteinExistence type="predicted"/>
<dbReference type="InterPro" id="IPR017871">
    <property type="entry name" value="ABC_transporter-like_CS"/>
</dbReference>
<keyword evidence="3" id="KW-0813">Transport</keyword>
<dbReference type="GO" id="GO:0005886">
    <property type="term" value="C:plasma membrane"/>
    <property type="evidence" value="ECO:0007669"/>
    <property type="project" value="UniProtKB-SubCell"/>
</dbReference>
<dbReference type="RefSeq" id="WP_306762795.1">
    <property type="nucleotide sequence ID" value="NZ_CP118224.1"/>
</dbReference>
<evidence type="ECO:0000256" key="3">
    <source>
        <dbReference type="ARBA" id="ARBA00022448"/>
    </source>
</evidence>
<keyword evidence="13" id="KW-1185">Reference proteome</keyword>
<dbReference type="CDD" id="cd03215">
    <property type="entry name" value="ABC_Carb_Monos_II"/>
    <property type="match status" value="1"/>
</dbReference>
<dbReference type="EMBL" id="CP118224">
    <property type="protein sequence ID" value="WMC11557.1"/>
    <property type="molecule type" value="Genomic_DNA"/>
</dbReference>
<dbReference type="GO" id="GO:0005524">
    <property type="term" value="F:ATP binding"/>
    <property type="evidence" value="ECO:0007669"/>
    <property type="project" value="UniProtKB-KW"/>
</dbReference>
<dbReference type="Gene3D" id="3.40.50.300">
    <property type="entry name" value="P-loop containing nucleotide triphosphate hydrolases"/>
    <property type="match status" value="2"/>
</dbReference>
<evidence type="ECO:0000256" key="9">
    <source>
        <dbReference type="ARBA" id="ARBA00022967"/>
    </source>
</evidence>
<reference evidence="12 13" key="1">
    <citation type="submission" date="2023-02" db="EMBL/GenBank/DDBJ databases">
        <title>Complete genome sequence of a novel bacterium Oceanimonas sp. NTOU-MSR1 isolated from marine coast sediment.</title>
        <authorList>
            <person name="Yang H.-T."/>
            <person name="Chen Y.-L."/>
            <person name="Ho Y.-N."/>
        </authorList>
    </citation>
    <scope>NUCLEOTIDE SEQUENCE [LARGE SCALE GENOMIC DNA]</scope>
    <source>
        <strain evidence="12 13">NTOU-MSR1</strain>
    </source>
</reference>
<dbReference type="CDD" id="cd03216">
    <property type="entry name" value="ABC_Carb_Monos_I"/>
    <property type="match status" value="1"/>
</dbReference>
<feature type="domain" description="ABC transporter" evidence="11">
    <location>
        <begin position="252"/>
        <end position="494"/>
    </location>
</feature>
<dbReference type="InterPro" id="IPR027417">
    <property type="entry name" value="P-loop_NTPase"/>
</dbReference>
<evidence type="ECO:0000256" key="4">
    <source>
        <dbReference type="ARBA" id="ARBA00022475"/>
    </source>
</evidence>
<evidence type="ECO:0000256" key="7">
    <source>
        <dbReference type="ARBA" id="ARBA00022741"/>
    </source>
</evidence>
<dbReference type="InterPro" id="IPR003439">
    <property type="entry name" value="ABC_transporter-like_ATP-bd"/>
</dbReference>
<keyword evidence="4" id="KW-1003">Cell membrane</keyword>
<dbReference type="GO" id="GO:0015749">
    <property type="term" value="P:monosaccharide transmembrane transport"/>
    <property type="evidence" value="ECO:0007669"/>
    <property type="project" value="UniProtKB-ARBA"/>
</dbReference>
<keyword evidence="10" id="KW-0472">Membrane</keyword>
<protein>
    <submittedName>
        <fullName evidence="12">Ribose ABC transporter ATP-binding protein RbsA</fullName>
    </submittedName>
</protein>
<comment type="subcellular location">
    <subcellularLocation>
        <location evidence="2">Cell inner membrane</location>
    </subcellularLocation>
    <subcellularLocation>
        <location evidence="1">Cell membrane</location>
        <topology evidence="1">Peripheral membrane protein</topology>
    </subcellularLocation>
</comment>
<dbReference type="Pfam" id="PF00005">
    <property type="entry name" value="ABC_tran"/>
    <property type="match status" value="2"/>
</dbReference>
<gene>
    <name evidence="12" type="primary">rbsA</name>
    <name evidence="12" type="ORF">PU634_04125</name>
</gene>
<dbReference type="SUPFAM" id="SSF52540">
    <property type="entry name" value="P-loop containing nucleoside triphosphate hydrolases"/>
    <property type="match status" value="2"/>
</dbReference>
<keyword evidence="8 12" id="KW-0067">ATP-binding</keyword>
<evidence type="ECO:0000256" key="5">
    <source>
        <dbReference type="ARBA" id="ARBA00022597"/>
    </source>
</evidence>
<feature type="domain" description="ABC transporter" evidence="11">
    <location>
        <begin position="5"/>
        <end position="241"/>
    </location>
</feature>
<keyword evidence="7" id="KW-0547">Nucleotide-binding</keyword>
<dbReference type="NCBIfam" id="NF008030">
    <property type="entry name" value="PRK10762.1"/>
    <property type="match status" value="1"/>
</dbReference>
<dbReference type="SMART" id="SM00382">
    <property type="entry name" value="AAA"/>
    <property type="match status" value="2"/>
</dbReference>
<evidence type="ECO:0000256" key="1">
    <source>
        <dbReference type="ARBA" id="ARBA00004202"/>
    </source>
</evidence>
<accession>A0AA50QCS8</accession>
<evidence type="ECO:0000256" key="10">
    <source>
        <dbReference type="ARBA" id="ARBA00023136"/>
    </source>
</evidence>
<dbReference type="InterPro" id="IPR050107">
    <property type="entry name" value="ABC_carbohydrate_import_ATPase"/>
</dbReference>
<dbReference type="PANTHER" id="PTHR43790:SF3">
    <property type="entry name" value="D-ALLOSE IMPORT ATP-BINDING PROTEIN ALSA-RELATED"/>
    <property type="match status" value="1"/>
</dbReference>
<name>A0AA50QCS8_9GAMM</name>
<evidence type="ECO:0000256" key="8">
    <source>
        <dbReference type="ARBA" id="ARBA00022840"/>
    </source>
</evidence>
<organism evidence="12 13">
    <name type="scientific">Oceanimonas pelagia</name>
    <dbReference type="NCBI Taxonomy" id="3028314"/>
    <lineage>
        <taxon>Bacteria</taxon>
        <taxon>Pseudomonadati</taxon>
        <taxon>Pseudomonadota</taxon>
        <taxon>Gammaproteobacteria</taxon>
        <taxon>Aeromonadales</taxon>
        <taxon>Aeromonadaceae</taxon>
        <taxon>Oceanimonas</taxon>
    </lineage>
</organism>
<dbReference type="GO" id="GO:0016887">
    <property type="term" value="F:ATP hydrolysis activity"/>
    <property type="evidence" value="ECO:0007669"/>
    <property type="project" value="InterPro"/>
</dbReference>
<evidence type="ECO:0000313" key="12">
    <source>
        <dbReference type="EMBL" id="WMC11557.1"/>
    </source>
</evidence>
<dbReference type="FunFam" id="3.40.50.300:FF:000127">
    <property type="entry name" value="Ribose import ATP-binding protein RbsA"/>
    <property type="match status" value="1"/>
</dbReference>
<dbReference type="AlphaFoldDB" id="A0AA50QCS8"/>
<evidence type="ECO:0000259" key="11">
    <source>
        <dbReference type="PROSITE" id="PS50893"/>
    </source>
</evidence>
<dbReference type="PANTHER" id="PTHR43790">
    <property type="entry name" value="CARBOHYDRATE TRANSPORT ATP-BINDING PROTEIN MG119-RELATED"/>
    <property type="match status" value="1"/>
</dbReference>
<dbReference type="PROSITE" id="PS50893">
    <property type="entry name" value="ABC_TRANSPORTER_2"/>
    <property type="match status" value="2"/>
</dbReference>
<evidence type="ECO:0000256" key="6">
    <source>
        <dbReference type="ARBA" id="ARBA00022737"/>
    </source>
</evidence>
<sequence length="500" mass="54516">MNPILSLSGIDKAFPGVKALDQAGLNVYAGQVMALMGENGAGKSTLMKVLTGIYQADAGTIRYRGEERRFKGPRESQQAGIGIIHQELNLLPELTIAENIFLGREPVNAFGKIDWRKLYADAQGLLDRLQIKHSPNTRVGNLSIGAQQMVEIAKALSFNADVIIMDEPTDALTDTETRALFRVIEELRQAGCGIVYISHRLAEIFEICDRITVLRDGRWIGEEAVADIDEDRLIEMMVGRRLDEQYPRLAVDAGKEVLRVEALSGAGVKDVSFTLKEGEILGFSGLMGAGRTELARILCGAERRHAGTVILAGQPYQASTPHQGLEAGIAYISEDRKGDGLVLGLSVQANMSLSALADFCKGPQLDHGAERRAVDEFIRLFNIKTPGREQLIGNLSGGNQQKVAIAKGLMTKPRVLILDEPTRGVDVGAKKEIYQLINRFKQQGMAILLLSSDMPEVLGISDRIMVMHEGRIAGEFKAAEATQEQLLAAAVSQTQQEEMA</sequence>
<dbReference type="FunFam" id="3.40.50.300:FF:000126">
    <property type="entry name" value="Galactose/methyl galactoside import ATP-binding protein MglA"/>
    <property type="match status" value="1"/>
</dbReference>
<dbReference type="InterPro" id="IPR003593">
    <property type="entry name" value="AAA+_ATPase"/>
</dbReference>
<dbReference type="PROSITE" id="PS00211">
    <property type="entry name" value="ABC_TRANSPORTER_1"/>
    <property type="match status" value="1"/>
</dbReference>
<keyword evidence="5" id="KW-0762">Sugar transport</keyword>
<evidence type="ECO:0000256" key="2">
    <source>
        <dbReference type="ARBA" id="ARBA00004533"/>
    </source>
</evidence>
<keyword evidence="9" id="KW-1278">Translocase</keyword>
<keyword evidence="6" id="KW-0677">Repeat</keyword>
<evidence type="ECO:0000313" key="13">
    <source>
        <dbReference type="Proteomes" id="UP001223802"/>
    </source>
</evidence>